<protein>
    <submittedName>
        <fullName evidence="1">Uncharacterized protein</fullName>
    </submittedName>
</protein>
<comment type="caution">
    <text evidence="1">The sequence shown here is derived from an EMBL/GenBank/DDBJ whole genome shotgun (WGS) entry which is preliminary data.</text>
</comment>
<dbReference type="Proteomes" id="UP000198211">
    <property type="component" value="Unassembled WGS sequence"/>
</dbReference>
<evidence type="ECO:0000313" key="1">
    <source>
        <dbReference type="EMBL" id="OWY97754.1"/>
    </source>
</evidence>
<name>A0A225UXM4_9STRA</name>
<reference evidence="2" key="1">
    <citation type="submission" date="2017-03" db="EMBL/GenBank/DDBJ databases">
        <title>Phytopthora megakarya and P. palmivora, two closely related causual agents of cacao black pod achieved similar genome size and gene model numbers by different mechanisms.</title>
        <authorList>
            <person name="Ali S."/>
            <person name="Shao J."/>
            <person name="Larry D.J."/>
            <person name="Kronmiller B."/>
            <person name="Shen D."/>
            <person name="Strem M.D."/>
            <person name="Melnick R.L."/>
            <person name="Guiltinan M.J."/>
            <person name="Tyler B.M."/>
            <person name="Meinhardt L.W."/>
            <person name="Bailey B.A."/>
        </authorList>
    </citation>
    <scope>NUCLEOTIDE SEQUENCE [LARGE SCALE GENOMIC DNA]</scope>
    <source>
        <strain evidence="2">zdho120</strain>
    </source>
</reference>
<gene>
    <name evidence="1" type="ORF">PHMEG_00031639</name>
</gene>
<dbReference type="AlphaFoldDB" id="A0A225UXM4"/>
<sequence length="91" mass="9833">MTSGVRYVLCVSVGPDLAVAEYKLYTVVTRGLLSPQQSPRPVIAPASLVSFDARLLLGLDPRDALPARFPDPFTVDLYKILLSAQDGMEAV</sequence>
<proteinExistence type="predicted"/>
<evidence type="ECO:0000313" key="2">
    <source>
        <dbReference type="Proteomes" id="UP000198211"/>
    </source>
</evidence>
<accession>A0A225UXM4</accession>
<dbReference type="EMBL" id="NBNE01010101">
    <property type="protein sequence ID" value="OWY97754.1"/>
    <property type="molecule type" value="Genomic_DNA"/>
</dbReference>
<dbReference type="OrthoDB" id="98688at2759"/>
<keyword evidence="2" id="KW-1185">Reference proteome</keyword>
<organism evidence="1 2">
    <name type="scientific">Phytophthora megakarya</name>
    <dbReference type="NCBI Taxonomy" id="4795"/>
    <lineage>
        <taxon>Eukaryota</taxon>
        <taxon>Sar</taxon>
        <taxon>Stramenopiles</taxon>
        <taxon>Oomycota</taxon>
        <taxon>Peronosporomycetes</taxon>
        <taxon>Peronosporales</taxon>
        <taxon>Peronosporaceae</taxon>
        <taxon>Phytophthora</taxon>
    </lineage>
</organism>